<evidence type="ECO:0000313" key="10">
    <source>
        <dbReference type="Proteomes" id="UP000248724"/>
    </source>
</evidence>
<dbReference type="GO" id="GO:0016020">
    <property type="term" value="C:membrane"/>
    <property type="evidence" value="ECO:0007669"/>
    <property type="project" value="UniProtKB-SubCell"/>
</dbReference>
<dbReference type="PANTHER" id="PTHR43507">
    <property type="entry name" value="NADH-UBIQUINONE OXIDOREDUCTASE CHAIN 4"/>
    <property type="match status" value="1"/>
</dbReference>
<evidence type="ECO:0000256" key="3">
    <source>
        <dbReference type="ARBA" id="ARBA00022692"/>
    </source>
</evidence>
<feature type="transmembrane region" description="Helical" evidence="7">
    <location>
        <begin position="6"/>
        <end position="23"/>
    </location>
</feature>
<protein>
    <submittedName>
        <fullName evidence="9">NADH-quinone oxidoreductase, subunit M</fullName>
    </submittedName>
</protein>
<dbReference type="AlphaFoldDB" id="A0A2W6ARA8"/>
<feature type="transmembrane region" description="Helical" evidence="7">
    <location>
        <begin position="426"/>
        <end position="443"/>
    </location>
</feature>
<name>A0A2W6ARA8_9BACT</name>
<feature type="transmembrane region" description="Helical" evidence="7">
    <location>
        <begin position="30"/>
        <end position="50"/>
    </location>
</feature>
<dbReference type="NCBIfam" id="TIGR01972">
    <property type="entry name" value="NDH_I_M"/>
    <property type="match status" value="1"/>
</dbReference>
<comment type="caution">
    <text evidence="9">The sequence shown here is derived from an EMBL/GenBank/DDBJ whole genome shotgun (WGS) entry which is preliminary data.</text>
</comment>
<evidence type="ECO:0000256" key="7">
    <source>
        <dbReference type="SAM" id="Phobius"/>
    </source>
</evidence>
<keyword evidence="4 7" id="KW-1133">Transmembrane helix</keyword>
<dbReference type="GO" id="GO:0008137">
    <property type="term" value="F:NADH dehydrogenase (ubiquinone) activity"/>
    <property type="evidence" value="ECO:0007669"/>
    <property type="project" value="InterPro"/>
</dbReference>
<dbReference type="GO" id="GO:0048039">
    <property type="term" value="F:ubiquinone binding"/>
    <property type="evidence" value="ECO:0007669"/>
    <property type="project" value="TreeGrafter"/>
</dbReference>
<dbReference type="Proteomes" id="UP000248724">
    <property type="component" value="Unassembled WGS sequence"/>
</dbReference>
<feature type="transmembrane region" description="Helical" evidence="7">
    <location>
        <begin position="115"/>
        <end position="134"/>
    </location>
</feature>
<dbReference type="GO" id="GO:0003954">
    <property type="term" value="F:NADH dehydrogenase activity"/>
    <property type="evidence" value="ECO:0007669"/>
    <property type="project" value="TreeGrafter"/>
</dbReference>
<feature type="transmembrane region" description="Helical" evidence="7">
    <location>
        <begin position="464"/>
        <end position="485"/>
    </location>
</feature>
<dbReference type="InterPro" id="IPR001750">
    <property type="entry name" value="ND/Mrp_TM"/>
</dbReference>
<evidence type="ECO:0000256" key="6">
    <source>
        <dbReference type="RuleBase" id="RU000320"/>
    </source>
</evidence>
<evidence type="ECO:0000256" key="1">
    <source>
        <dbReference type="ARBA" id="ARBA00004127"/>
    </source>
</evidence>
<dbReference type="GO" id="GO:0042773">
    <property type="term" value="P:ATP synthesis coupled electron transport"/>
    <property type="evidence" value="ECO:0007669"/>
    <property type="project" value="InterPro"/>
</dbReference>
<dbReference type="GO" id="GO:0012505">
    <property type="term" value="C:endomembrane system"/>
    <property type="evidence" value="ECO:0007669"/>
    <property type="project" value="UniProtKB-SubCell"/>
</dbReference>
<feature type="transmembrane region" description="Helical" evidence="7">
    <location>
        <begin position="294"/>
        <end position="313"/>
    </location>
</feature>
<feature type="transmembrane region" description="Helical" evidence="7">
    <location>
        <begin position="228"/>
        <end position="250"/>
    </location>
</feature>
<feature type="domain" description="NADH:quinone oxidoreductase/Mrp antiporter transmembrane" evidence="8">
    <location>
        <begin position="135"/>
        <end position="434"/>
    </location>
</feature>
<evidence type="ECO:0000256" key="2">
    <source>
        <dbReference type="ARBA" id="ARBA00009025"/>
    </source>
</evidence>
<feature type="transmembrane region" description="Helical" evidence="7">
    <location>
        <begin position="262"/>
        <end position="282"/>
    </location>
</feature>
<feature type="transmembrane region" description="Helical" evidence="7">
    <location>
        <begin position="88"/>
        <end position="108"/>
    </location>
</feature>
<feature type="transmembrane region" description="Helical" evidence="7">
    <location>
        <begin position="140"/>
        <end position="159"/>
    </location>
</feature>
<dbReference type="GO" id="GO:0015990">
    <property type="term" value="P:electron transport coupled proton transport"/>
    <property type="evidence" value="ECO:0007669"/>
    <property type="project" value="TreeGrafter"/>
</dbReference>
<evidence type="ECO:0000259" key="8">
    <source>
        <dbReference type="Pfam" id="PF00361"/>
    </source>
</evidence>
<evidence type="ECO:0000256" key="5">
    <source>
        <dbReference type="ARBA" id="ARBA00023136"/>
    </source>
</evidence>
<evidence type="ECO:0000313" key="9">
    <source>
        <dbReference type="EMBL" id="PZR80321.1"/>
    </source>
</evidence>
<dbReference type="PRINTS" id="PR01437">
    <property type="entry name" value="NUOXDRDTASE4"/>
</dbReference>
<keyword evidence="5 7" id="KW-0472">Membrane</keyword>
<keyword evidence="3 6" id="KW-0812">Transmembrane</keyword>
<feature type="transmembrane region" description="Helical" evidence="7">
    <location>
        <begin position="389"/>
        <end position="406"/>
    </location>
</feature>
<feature type="transmembrane region" description="Helical" evidence="7">
    <location>
        <begin position="320"/>
        <end position="341"/>
    </location>
</feature>
<dbReference type="InterPro" id="IPR003918">
    <property type="entry name" value="NADH_UbQ_OxRdtase"/>
</dbReference>
<proteinExistence type="inferred from homology"/>
<dbReference type="EMBL" id="QHBU01000156">
    <property type="protein sequence ID" value="PZR80321.1"/>
    <property type="molecule type" value="Genomic_DNA"/>
</dbReference>
<evidence type="ECO:0000256" key="4">
    <source>
        <dbReference type="ARBA" id="ARBA00022989"/>
    </source>
</evidence>
<feature type="transmembrane region" description="Helical" evidence="7">
    <location>
        <begin position="347"/>
        <end position="368"/>
    </location>
</feature>
<reference evidence="9 10" key="1">
    <citation type="journal article" date="2017" name="Nature">
        <title>Atmospheric trace gases support primary production in Antarctic desert surface soil.</title>
        <authorList>
            <person name="Ji M."/>
            <person name="Greening C."/>
            <person name="Vanwonterghem I."/>
            <person name="Carere C.R."/>
            <person name="Bay S.K."/>
            <person name="Steen J.A."/>
            <person name="Montgomery K."/>
            <person name="Lines T."/>
            <person name="Beardall J."/>
            <person name="van Dorst J."/>
            <person name="Snape I."/>
            <person name="Stott M.B."/>
            <person name="Hugenholtz P."/>
            <person name="Ferrari B.C."/>
        </authorList>
    </citation>
    <scope>NUCLEOTIDE SEQUENCE [LARGE SCALE GENOMIC DNA]</scope>
    <source>
        <strain evidence="9">RRmetagenome_bin12</strain>
    </source>
</reference>
<dbReference type="PANTHER" id="PTHR43507:SF1">
    <property type="entry name" value="NADH-UBIQUINONE OXIDOREDUCTASE CHAIN 4"/>
    <property type="match status" value="1"/>
</dbReference>
<feature type="transmembrane region" description="Helical" evidence="7">
    <location>
        <begin position="171"/>
        <end position="192"/>
    </location>
</feature>
<sequence>MNIPWLTVVLAVPLGGSLLLQLIPRGAATVLKAFTIAATLATAILVWVLVATMSGTRVSPGALGFHYEEIHTWIPAIGAGYHLGLDGISAWILALNAGVFLLGALIVSRRSTDRLKLFCGLLLLTETMTAGVLLSVDLLLFYLFWEGMLIPLYFVLANYGNENRGRATLKFVIYTVAGSLLMLLAIIALGVASGRSSFDLTALLGGPLSRTPVVIPGLNITTFTPEQWAFLAFAAAFAIKIPIVPFHTWLPDLYESAPVPVLVFFAGLVSKLGAYGFIRFGLTLFPDAINTFKWLLAALAVLSIIYGALMALSQTDLKRIVAYSSLSHLGFIALGIFTLTTNGVNGAVIQIVNHGIIIAALFIIVGIVEERTGTRDIRELSGLEKRMPWLYALFLVATLAGLGMPGMNSFAGEFSIMLGAFQLHPVYAVLAGVGVVLACWYMLRLHQGLMHDPPQPRTEGVRDVRVSQGLVLLPLIALMVLLGVFPRPVGDIARPSVERTVAVANSSLTSTAVTNAGAP</sequence>
<accession>A0A2W6ARA8</accession>
<comment type="similarity">
    <text evidence="2">Belongs to the complex I subunit 4 family.</text>
</comment>
<gene>
    <name evidence="9" type="ORF">DLM65_08400</name>
</gene>
<dbReference type="Pfam" id="PF00361">
    <property type="entry name" value="Proton_antipo_M"/>
    <property type="match status" value="1"/>
</dbReference>
<dbReference type="InterPro" id="IPR010227">
    <property type="entry name" value="NADH_Q_OxRdtase_chainM/4"/>
</dbReference>
<organism evidence="9 10">
    <name type="scientific">Candidatus Aeolococcus gillhamiae</name>
    <dbReference type="NCBI Taxonomy" id="3127015"/>
    <lineage>
        <taxon>Bacteria</taxon>
        <taxon>Bacillati</taxon>
        <taxon>Candidatus Dormiibacterota</taxon>
        <taxon>Candidatus Dormibacteria</taxon>
        <taxon>Candidatus Aeolococcales</taxon>
        <taxon>Candidatus Aeolococcaceae</taxon>
        <taxon>Candidatus Aeolococcus</taxon>
    </lineage>
</organism>
<comment type="subcellular location">
    <subcellularLocation>
        <location evidence="1">Endomembrane system</location>
        <topology evidence="1">Multi-pass membrane protein</topology>
    </subcellularLocation>
    <subcellularLocation>
        <location evidence="6">Membrane</location>
        <topology evidence="6">Multi-pass membrane protein</topology>
    </subcellularLocation>
</comment>